<proteinExistence type="predicted"/>
<sequence>MGEIFGAAGDMLIGRTFGPMKFRLILQPAMAIIFAILAGLKDAREGRPPYLWSVFTSPADRHDMLRHGWKDVRKVFIVAFVLDVAYELVVFHWVFPGQALLIAFVLAIVPYAVIRGPVTRIMRRRARR</sequence>
<dbReference type="EMBL" id="MELK01000007">
    <property type="protein sequence ID" value="OFW60046.1"/>
    <property type="molecule type" value="Genomic_DNA"/>
</dbReference>
<keyword evidence="1" id="KW-0812">Transmembrane</keyword>
<evidence type="ECO:0000313" key="3">
    <source>
        <dbReference type="Proteomes" id="UP000177876"/>
    </source>
</evidence>
<feature type="transmembrane region" description="Helical" evidence="1">
    <location>
        <begin position="100"/>
        <end position="118"/>
    </location>
</feature>
<gene>
    <name evidence="2" type="ORF">A2Y75_02535</name>
</gene>
<evidence type="ECO:0000256" key="1">
    <source>
        <dbReference type="SAM" id="Phobius"/>
    </source>
</evidence>
<name>A0A1F2WTI4_9ACTN</name>
<dbReference type="AlphaFoldDB" id="A0A1F2WTI4"/>
<comment type="caution">
    <text evidence="2">The sequence shown here is derived from an EMBL/GenBank/DDBJ whole genome shotgun (WGS) entry which is preliminary data.</text>
</comment>
<protein>
    <submittedName>
        <fullName evidence="2">Uncharacterized protein</fullName>
    </submittedName>
</protein>
<evidence type="ECO:0000313" key="2">
    <source>
        <dbReference type="EMBL" id="OFW60046.1"/>
    </source>
</evidence>
<accession>A0A1F2WTI4</accession>
<feature type="transmembrane region" description="Helical" evidence="1">
    <location>
        <begin position="20"/>
        <end position="40"/>
    </location>
</feature>
<dbReference type="STRING" id="1797197.A2Y75_02535"/>
<reference evidence="2 3" key="1">
    <citation type="journal article" date="2016" name="Nat. Commun.">
        <title>Thousands of microbial genomes shed light on interconnected biogeochemical processes in an aquifer system.</title>
        <authorList>
            <person name="Anantharaman K."/>
            <person name="Brown C.T."/>
            <person name="Hug L.A."/>
            <person name="Sharon I."/>
            <person name="Castelle C.J."/>
            <person name="Probst A.J."/>
            <person name="Thomas B.C."/>
            <person name="Singh A."/>
            <person name="Wilkins M.J."/>
            <person name="Karaoz U."/>
            <person name="Brodie E.L."/>
            <person name="Williams K.H."/>
            <person name="Hubbard S.S."/>
            <person name="Banfield J.F."/>
        </authorList>
    </citation>
    <scope>NUCLEOTIDE SEQUENCE [LARGE SCALE GENOMIC DNA]</scope>
</reference>
<organism evidence="2 3">
    <name type="scientific">Candidatus Solincola sediminis</name>
    <dbReference type="NCBI Taxonomy" id="1797199"/>
    <lineage>
        <taxon>Bacteria</taxon>
        <taxon>Bacillati</taxon>
        <taxon>Actinomycetota</taxon>
        <taxon>Candidatus Geothermincolia</taxon>
        <taxon>Candidatus Geothermincolales</taxon>
        <taxon>Candidatus Geothermincolaceae</taxon>
        <taxon>Candidatus Solincola</taxon>
    </lineage>
</organism>
<keyword evidence="1" id="KW-0472">Membrane</keyword>
<dbReference type="Proteomes" id="UP000177876">
    <property type="component" value="Unassembled WGS sequence"/>
</dbReference>
<keyword evidence="1" id="KW-1133">Transmembrane helix</keyword>
<feature type="transmembrane region" description="Helical" evidence="1">
    <location>
        <begin position="75"/>
        <end position="94"/>
    </location>
</feature>